<keyword evidence="2" id="KW-1185">Reference proteome</keyword>
<evidence type="ECO:0000313" key="2">
    <source>
        <dbReference type="Proteomes" id="UP000507470"/>
    </source>
</evidence>
<sequence length="155" mass="17223">MMKAISKDAWLTKLYTNHCVHATTINVLAHSGVSDREIMNITGHKCESSLNSYHSDSSDKQKRNYSAILQGDSNTSETPNAIVPDVSSGSSSTVQQNVAIANETRMPLTQINNMNQNVVQQINNLPRALMYQKQFEVHISTVHGNNYHMTHPGNQ</sequence>
<evidence type="ECO:0000313" key="1">
    <source>
        <dbReference type="EMBL" id="CAC5407169.1"/>
    </source>
</evidence>
<dbReference type="AlphaFoldDB" id="A0A6J8DGI8"/>
<dbReference type="OrthoDB" id="6758965at2759"/>
<name>A0A6J8DGI8_MYTCO</name>
<proteinExistence type="predicted"/>
<dbReference type="Proteomes" id="UP000507470">
    <property type="component" value="Unassembled WGS sequence"/>
</dbReference>
<dbReference type="EMBL" id="CACVKT020007364">
    <property type="protein sequence ID" value="CAC5407169.1"/>
    <property type="molecule type" value="Genomic_DNA"/>
</dbReference>
<accession>A0A6J8DGI8</accession>
<organism evidence="1 2">
    <name type="scientific">Mytilus coruscus</name>
    <name type="common">Sea mussel</name>
    <dbReference type="NCBI Taxonomy" id="42192"/>
    <lineage>
        <taxon>Eukaryota</taxon>
        <taxon>Metazoa</taxon>
        <taxon>Spiralia</taxon>
        <taxon>Lophotrochozoa</taxon>
        <taxon>Mollusca</taxon>
        <taxon>Bivalvia</taxon>
        <taxon>Autobranchia</taxon>
        <taxon>Pteriomorphia</taxon>
        <taxon>Mytilida</taxon>
        <taxon>Mytiloidea</taxon>
        <taxon>Mytilidae</taxon>
        <taxon>Mytilinae</taxon>
        <taxon>Mytilus</taxon>
    </lineage>
</organism>
<reference evidence="1 2" key="1">
    <citation type="submission" date="2020-06" db="EMBL/GenBank/DDBJ databases">
        <authorList>
            <person name="Li R."/>
            <person name="Bekaert M."/>
        </authorList>
    </citation>
    <scope>NUCLEOTIDE SEQUENCE [LARGE SCALE GENOMIC DNA]</scope>
    <source>
        <strain evidence="2">wild</strain>
    </source>
</reference>
<protein>
    <submittedName>
        <fullName evidence="1">KCTD1_15</fullName>
    </submittedName>
</protein>
<gene>
    <name evidence="1" type="ORF">MCOR_40672</name>
</gene>